<keyword evidence="3" id="KW-1015">Disulfide bond</keyword>
<evidence type="ECO:0000259" key="4">
    <source>
        <dbReference type="SMART" id="SM00181"/>
    </source>
</evidence>
<comment type="caution">
    <text evidence="5">The sequence shown here is derived from an EMBL/GenBank/DDBJ whole genome shotgun (WGS) entry which is preliminary data.</text>
</comment>
<evidence type="ECO:0000256" key="2">
    <source>
        <dbReference type="ARBA" id="ARBA00022737"/>
    </source>
</evidence>
<dbReference type="PANTHER" id="PTHR38934:SF6">
    <property type="entry name" value="CHROMOSOME UNDETERMINED SCAFFOLD_176, WHOLE GENOME SHOTGUN SEQUENCE"/>
    <property type="match status" value="1"/>
</dbReference>
<dbReference type="Pfam" id="PF13948">
    <property type="entry name" value="DUF4215"/>
    <property type="match status" value="6"/>
</dbReference>
<gene>
    <name evidence="5" type="ORF">PPRIM_AZ9-3.1.T1330168</name>
</gene>
<sequence length="1481" mass="168212">MIIFQPCVSQWLLVAEYYCQNQKFQNLVNVGGFNFPSQPKTAYFIDCIIPTIRSLITLNSQNPILISENEIEFNNKDQITLDLYFQDIWIDGNIKIKIGNEIFTVEYSSPQQYPISSGFCDNLKTEIKTVSFTLSSSQKSKMELQMTNTNNNGKVSIQNLQISRLQCYPLCISCTGAAHNQCTSCQSGSPQNNRCPMCPANQVFMPNIGCTQYCHFDYRQTYEKICVYFKTSTIYVEQLYSNVIRFTKMIPDIIAKPLFDQVQASQQHGIYTKNSGFSRFIYFSSFDQGILLPGLQLTFTLYDSIPVGGKIEFKINGTYFGSIYQTDQGMQFHRVTMYQQEQFNCIDYWTTCQTLRVFMYVDIPKYSFSLIVFGNYQNSNAAWSLRELKISSGQCQDNCKYCELPYICQICDEGLYVSSDGNCVKCEEYYQVINGNSCIDYDNETPYSQFLIKNEYFSRINDPSQSSQYVLVSQESRNFLKGSNIFYSIWQGKQIFGGQHIWSQAKFQITHQIQKPHHSVTIVFYILYGPNFPLDSQFIYTLESNEPIIKSRASATLSFSDATVSEKVILTNKHSSDTLTLYWECKGSNNNPESAYCGIYGYNVVVHYCSPYCLKCLNQITCTKWDNSVDVKFHQQEGCLTKSYYNKQEQQCLPCPETCRTCTSEFICQSCELTLTLIKKRCSCLMNQYFANNQCYECPIGCNQCVNDQICVECLTADNRELINGKCECLAGYYSINSNPVCQKCHSQQTCNCQFGTSYDSTSNSCKACHSTCESCFRLSIDGCLTCNINNKRILKGLKCVCMPGYYELNGVCQSCPTIENTSLVQCYKICEAGMSIWHTQICTKCDLGFQLVYGQCMPKCGDFQVVGYEQCEDGNNDLDDLCFNCQYQCPSDCTTCTSTTTLPCQGYCGDGIVNGTEECDDGNQIQFDGCHNCKFQCSSNCINCVKGKCTHCVTKKYTTSFTMSSENCLLQCGFGDVIQSDSCINDTSNNIDQCQNCRFNCRSNCSNCDYKTGTCLQCDLPGFKPYSNSCKNICGNNIIDQDPTNFFTENCDDSNIINGDDCSSLCQTECQDPEICTDCRNNRCYACGIGYYLNDQYSCYSKCGDLIVAKDEECDNALPYTGCQNCKSKCQNSCLNCSTQGKGCLECQQGYQNIDNMCKTICGDGFVTADEQCDDGNLIFDDGCHQCQKICTIGCSVCEFGVCLDCYEGFQFVKNQCIKINEKYHDPRCDSNCLSCSIEGHGCLQCKIGFDKIDNKCHSICGDQITVASEQCDDEDLDFNDGCHQCLQHCPISCLNNFCYLGKCYKCKEGFLYHKNNCYSNIENDNLAEPPKFYYSDLVINQSFSSQILLTKKIEVICSEFPDQQVYDTNGQYAESALKNQTFFNLEVDLSCSQNQNLNIQLNNFDYEQGFDQQSVIFGYQCHNTFNHAIKLQFRINRIDEEIKRDNEILVIIITENQFKLSLIVRDFLQNLFSFKFLDS</sequence>
<dbReference type="OMA" id="NGNIVCN"/>
<dbReference type="NCBIfam" id="TIGR02232">
    <property type="entry name" value="myxo_disulf_rpt"/>
    <property type="match status" value="3"/>
</dbReference>
<dbReference type="SMART" id="SM00261">
    <property type="entry name" value="FU"/>
    <property type="match status" value="9"/>
</dbReference>
<feature type="domain" description="EGF-like" evidence="4">
    <location>
        <begin position="1290"/>
        <end position="1320"/>
    </location>
</feature>
<dbReference type="InterPro" id="IPR006212">
    <property type="entry name" value="Furin_repeat"/>
</dbReference>
<feature type="domain" description="EGF-like" evidence="4">
    <location>
        <begin position="654"/>
        <end position="683"/>
    </location>
</feature>
<organism evidence="5 6">
    <name type="scientific">Paramecium primaurelia</name>
    <dbReference type="NCBI Taxonomy" id="5886"/>
    <lineage>
        <taxon>Eukaryota</taxon>
        <taxon>Sar</taxon>
        <taxon>Alveolata</taxon>
        <taxon>Ciliophora</taxon>
        <taxon>Intramacronucleata</taxon>
        <taxon>Oligohymenophorea</taxon>
        <taxon>Peniculida</taxon>
        <taxon>Parameciidae</taxon>
        <taxon>Paramecium</taxon>
    </lineage>
</organism>
<keyword evidence="1" id="KW-0732">Signal</keyword>
<dbReference type="InterPro" id="IPR000742">
    <property type="entry name" value="EGF"/>
</dbReference>
<feature type="domain" description="EGF-like" evidence="4">
    <location>
        <begin position="1229"/>
        <end position="1259"/>
    </location>
</feature>
<name>A0A8S1PWE0_PARPR</name>
<feature type="domain" description="EGF-like" evidence="4">
    <location>
        <begin position="697"/>
        <end position="743"/>
    </location>
</feature>
<dbReference type="SMART" id="SM00181">
    <property type="entry name" value="EGF"/>
    <property type="match status" value="9"/>
</dbReference>
<dbReference type="PANTHER" id="PTHR38934">
    <property type="entry name" value="HYPHALLY REGULATED CELL WALL PROTEIN 1"/>
    <property type="match status" value="1"/>
</dbReference>
<dbReference type="Proteomes" id="UP000688137">
    <property type="component" value="Unassembled WGS sequence"/>
</dbReference>
<protein>
    <recommendedName>
        <fullName evidence="4">EGF-like domain-containing protein</fullName>
    </recommendedName>
</protein>
<accession>A0A8S1PWE0</accession>
<feature type="domain" description="EGF-like" evidence="4">
    <location>
        <begin position="1001"/>
        <end position="1032"/>
    </location>
</feature>
<dbReference type="InterPro" id="IPR011936">
    <property type="entry name" value="Myxo_disulph_rpt"/>
</dbReference>
<feature type="domain" description="EGF-like" evidence="4">
    <location>
        <begin position="1191"/>
        <end position="1219"/>
    </location>
</feature>
<evidence type="ECO:0000256" key="1">
    <source>
        <dbReference type="ARBA" id="ARBA00022729"/>
    </source>
</evidence>
<keyword evidence="2" id="KW-0677">Repeat</keyword>
<evidence type="ECO:0000313" key="5">
    <source>
        <dbReference type="EMBL" id="CAD8107436.1"/>
    </source>
</evidence>
<evidence type="ECO:0000313" key="6">
    <source>
        <dbReference type="Proteomes" id="UP000688137"/>
    </source>
</evidence>
<feature type="domain" description="EGF-like" evidence="4">
    <location>
        <begin position="1126"/>
        <end position="1160"/>
    </location>
</feature>
<proteinExistence type="predicted"/>
<keyword evidence="6" id="KW-1185">Reference proteome</keyword>
<dbReference type="EMBL" id="CAJJDM010000136">
    <property type="protein sequence ID" value="CAD8107436.1"/>
    <property type="molecule type" value="Genomic_DNA"/>
</dbReference>
<reference evidence="5" key="1">
    <citation type="submission" date="2021-01" db="EMBL/GenBank/DDBJ databases">
        <authorList>
            <consortium name="Genoscope - CEA"/>
            <person name="William W."/>
        </authorList>
    </citation>
    <scope>NUCLEOTIDE SEQUENCE</scope>
</reference>
<feature type="domain" description="EGF-like" evidence="4">
    <location>
        <begin position="775"/>
        <end position="814"/>
    </location>
</feature>
<evidence type="ECO:0000256" key="3">
    <source>
        <dbReference type="ARBA" id="ARBA00023157"/>
    </source>
</evidence>
<feature type="domain" description="EGF-like" evidence="4">
    <location>
        <begin position="394"/>
        <end position="424"/>
    </location>
</feature>